<protein>
    <recommendedName>
        <fullName evidence="2">Magnesium transporter MgtE intracellular domain-containing protein</fullName>
    </recommendedName>
</protein>
<keyword evidence="4" id="KW-1185">Reference proteome</keyword>
<dbReference type="Pfam" id="PF03448">
    <property type="entry name" value="MgtE_N"/>
    <property type="match status" value="2"/>
</dbReference>
<name>A0A845L4A5_9FIRM</name>
<comment type="caution">
    <text evidence="3">The sequence shown here is derived from an EMBL/GenBank/DDBJ whole genome shotgun (WGS) entry which is preliminary data.</text>
</comment>
<keyword evidence="1" id="KW-0175">Coiled coil</keyword>
<sequence length="287" mass="30521">MADPGAAQGEKKGMSTMTLFLLLALPVVLLAGLAAAQMTGLIDLSPQLRSLPVIGSFFPQKDPASEGFQQTLEEHRIAQLQAEKEALDAKLAEMQQAAAATPAAAPQDDALKQQKAELEKQLSALKEQSEKEKQAQADLEKLSERLSVMKPASAAKIMENLPDGVVNKLLNGMDVDKAAKITAALDPARAARLTMASSDGDLAAQEKTDSDLKKIELTKSNYQNLAKTIAAMKAEDAAMLMEQLPDDVIAAILREMNQDAAGKVLSALTYTNPTRAARLVNLMGTAG</sequence>
<accession>A0A845L4A5</accession>
<dbReference type="InterPro" id="IPR006668">
    <property type="entry name" value="Mg_transptr_MgtE_intracell_dom"/>
</dbReference>
<feature type="coiled-coil region" evidence="1">
    <location>
        <begin position="70"/>
        <end position="145"/>
    </location>
</feature>
<evidence type="ECO:0000313" key="4">
    <source>
        <dbReference type="Proteomes" id="UP000463470"/>
    </source>
</evidence>
<evidence type="ECO:0000259" key="2">
    <source>
        <dbReference type="Pfam" id="PF03448"/>
    </source>
</evidence>
<dbReference type="AlphaFoldDB" id="A0A845L4A5"/>
<evidence type="ECO:0000313" key="3">
    <source>
        <dbReference type="EMBL" id="MZP30536.1"/>
    </source>
</evidence>
<dbReference type="Gene3D" id="1.25.60.10">
    <property type="entry name" value="MgtE N-terminal domain-like"/>
    <property type="match status" value="1"/>
</dbReference>
<feature type="domain" description="Magnesium transporter MgtE intracellular" evidence="2">
    <location>
        <begin position="217"/>
        <end position="271"/>
    </location>
</feature>
<dbReference type="InterPro" id="IPR038076">
    <property type="entry name" value="MgtE_N_sf"/>
</dbReference>
<dbReference type="OrthoDB" id="2080830at2"/>
<gene>
    <name evidence="3" type="ORF">GTO91_12510</name>
</gene>
<proteinExistence type="predicted"/>
<feature type="domain" description="Magnesium transporter MgtE intracellular" evidence="2">
    <location>
        <begin position="116"/>
        <end position="196"/>
    </location>
</feature>
<dbReference type="RefSeq" id="WP_161259061.1">
    <property type="nucleotide sequence ID" value="NZ_WXEY01000015.1"/>
</dbReference>
<reference evidence="3 4" key="1">
    <citation type="submission" date="2020-01" db="EMBL/GenBank/DDBJ databases">
        <title>Whole-genome sequence of Heliobacterium undosum DSM 13378.</title>
        <authorList>
            <person name="Kyndt J.A."/>
            <person name="Meyer T.E."/>
        </authorList>
    </citation>
    <scope>NUCLEOTIDE SEQUENCE [LARGE SCALE GENOMIC DNA]</scope>
    <source>
        <strain evidence="3 4">DSM 13378</strain>
    </source>
</reference>
<organism evidence="3 4">
    <name type="scientific">Heliomicrobium undosum</name>
    <dbReference type="NCBI Taxonomy" id="121734"/>
    <lineage>
        <taxon>Bacteria</taxon>
        <taxon>Bacillati</taxon>
        <taxon>Bacillota</taxon>
        <taxon>Clostridia</taxon>
        <taxon>Eubacteriales</taxon>
        <taxon>Heliobacteriaceae</taxon>
        <taxon>Heliomicrobium</taxon>
    </lineage>
</organism>
<dbReference type="SUPFAM" id="SSF158791">
    <property type="entry name" value="MgtE N-terminal domain-like"/>
    <property type="match status" value="2"/>
</dbReference>
<dbReference type="Proteomes" id="UP000463470">
    <property type="component" value="Unassembled WGS sequence"/>
</dbReference>
<evidence type="ECO:0000256" key="1">
    <source>
        <dbReference type="SAM" id="Coils"/>
    </source>
</evidence>
<dbReference type="EMBL" id="WXEY01000015">
    <property type="protein sequence ID" value="MZP30536.1"/>
    <property type="molecule type" value="Genomic_DNA"/>
</dbReference>